<dbReference type="InterPro" id="IPR002018">
    <property type="entry name" value="CarbesteraseB"/>
</dbReference>
<dbReference type="OMA" id="DEGTMIP"/>
<dbReference type="InParanoid" id="A0A7M7MZE5"/>
<dbReference type="Pfam" id="PF00135">
    <property type="entry name" value="COesterase"/>
    <property type="match status" value="1"/>
</dbReference>
<dbReference type="PANTHER" id="PTHR43918">
    <property type="entry name" value="ACETYLCHOLINESTERASE"/>
    <property type="match status" value="1"/>
</dbReference>
<dbReference type="InterPro" id="IPR019819">
    <property type="entry name" value="Carboxylesterase_B_CS"/>
</dbReference>
<dbReference type="RefSeq" id="XP_030828773.1">
    <property type="nucleotide sequence ID" value="XM_030972913.1"/>
</dbReference>
<feature type="chain" id="PRO_5029944539" description="Carboxylic ester hydrolase" evidence="4">
    <location>
        <begin position="23"/>
        <end position="528"/>
    </location>
</feature>
<dbReference type="KEGG" id="spu:105437565"/>
<dbReference type="Proteomes" id="UP000007110">
    <property type="component" value="Unassembled WGS sequence"/>
</dbReference>
<dbReference type="Gene3D" id="3.40.50.1820">
    <property type="entry name" value="alpha/beta hydrolase"/>
    <property type="match status" value="1"/>
</dbReference>
<dbReference type="InterPro" id="IPR029058">
    <property type="entry name" value="AB_hydrolase_fold"/>
</dbReference>
<reference evidence="6" key="2">
    <citation type="submission" date="2021-01" db="UniProtKB">
        <authorList>
            <consortium name="EnsemblMetazoa"/>
        </authorList>
    </citation>
    <scope>IDENTIFICATION</scope>
</reference>
<keyword evidence="2" id="KW-0719">Serine esterase</keyword>
<dbReference type="GO" id="GO:0052689">
    <property type="term" value="F:carboxylic ester hydrolase activity"/>
    <property type="evidence" value="ECO:0007669"/>
    <property type="project" value="UniProtKB-KW"/>
</dbReference>
<dbReference type="EnsemblMetazoa" id="XM_030972913">
    <property type="protein sequence ID" value="XP_030828773"/>
    <property type="gene ID" value="LOC105437565"/>
</dbReference>
<proteinExistence type="inferred from homology"/>
<dbReference type="GeneID" id="105437565"/>
<evidence type="ECO:0000256" key="3">
    <source>
        <dbReference type="ARBA" id="ARBA00022801"/>
    </source>
</evidence>
<name>A0A7M7MZE5_STRPU</name>
<evidence type="ECO:0000256" key="4">
    <source>
        <dbReference type="RuleBase" id="RU361235"/>
    </source>
</evidence>
<dbReference type="OrthoDB" id="19653at2759"/>
<keyword evidence="7" id="KW-1185">Reference proteome</keyword>
<protein>
    <recommendedName>
        <fullName evidence="4">Carboxylic ester hydrolase</fullName>
        <ecNumber evidence="4">3.1.1.-</ecNumber>
    </recommendedName>
</protein>
<reference evidence="7" key="1">
    <citation type="submission" date="2015-02" db="EMBL/GenBank/DDBJ databases">
        <title>Genome sequencing for Strongylocentrotus purpuratus.</title>
        <authorList>
            <person name="Murali S."/>
            <person name="Liu Y."/>
            <person name="Vee V."/>
            <person name="English A."/>
            <person name="Wang M."/>
            <person name="Skinner E."/>
            <person name="Han Y."/>
            <person name="Muzny D.M."/>
            <person name="Worley K.C."/>
            <person name="Gibbs R.A."/>
        </authorList>
    </citation>
    <scope>NUCLEOTIDE SEQUENCE</scope>
</reference>
<feature type="domain" description="Carboxylesterase type B" evidence="5">
    <location>
        <begin position="43"/>
        <end position="496"/>
    </location>
</feature>
<evidence type="ECO:0000313" key="6">
    <source>
        <dbReference type="EnsemblMetazoa" id="XP_030828773"/>
    </source>
</evidence>
<accession>A0A7M7MZE5</accession>
<dbReference type="InterPro" id="IPR050654">
    <property type="entry name" value="AChE-related_enzymes"/>
</dbReference>
<dbReference type="PANTHER" id="PTHR43918:SF4">
    <property type="entry name" value="CARBOXYLIC ESTER HYDROLASE"/>
    <property type="match status" value="1"/>
</dbReference>
<evidence type="ECO:0000256" key="1">
    <source>
        <dbReference type="ARBA" id="ARBA00005964"/>
    </source>
</evidence>
<dbReference type="PROSITE" id="PS00122">
    <property type="entry name" value="CARBOXYLESTERASE_B_1"/>
    <property type="match status" value="1"/>
</dbReference>
<dbReference type="InterPro" id="IPR019826">
    <property type="entry name" value="Carboxylesterase_B_AS"/>
</dbReference>
<dbReference type="SUPFAM" id="SSF53474">
    <property type="entry name" value="alpha/beta-Hydrolases"/>
    <property type="match status" value="1"/>
</dbReference>
<feature type="signal peptide" evidence="4">
    <location>
        <begin position="1"/>
        <end position="22"/>
    </location>
</feature>
<dbReference type="EC" id="3.1.1.-" evidence="4"/>
<keyword evidence="3 4" id="KW-0378">Hydrolase</keyword>
<evidence type="ECO:0000313" key="7">
    <source>
        <dbReference type="Proteomes" id="UP000007110"/>
    </source>
</evidence>
<evidence type="ECO:0000259" key="5">
    <source>
        <dbReference type="Pfam" id="PF00135"/>
    </source>
</evidence>
<dbReference type="FunCoup" id="A0A7M7MZE5">
    <property type="interactions" value="55"/>
</dbReference>
<keyword evidence="4" id="KW-0732">Signal</keyword>
<organism evidence="6 7">
    <name type="scientific">Strongylocentrotus purpuratus</name>
    <name type="common">Purple sea urchin</name>
    <dbReference type="NCBI Taxonomy" id="7668"/>
    <lineage>
        <taxon>Eukaryota</taxon>
        <taxon>Metazoa</taxon>
        <taxon>Echinodermata</taxon>
        <taxon>Eleutherozoa</taxon>
        <taxon>Echinozoa</taxon>
        <taxon>Echinoidea</taxon>
        <taxon>Euechinoidea</taxon>
        <taxon>Echinacea</taxon>
        <taxon>Camarodonta</taxon>
        <taxon>Echinidea</taxon>
        <taxon>Strongylocentrotidae</taxon>
        <taxon>Strongylocentrotus</taxon>
    </lineage>
</organism>
<sequence length="528" mass="58229">MTRLIGVQLLSLVLLVPRGTWAGDEVPGPLVRVQEGDVMGRTVGIPYAEPPERFKAPVPKQPWQGIWNASSFTPSCNQDPHLYYPPSSEDCLYLNVYAPSPKVCRLAKPTQAAVMVWIHGGSIEIGTSMTWDFYGVPLVAVGDVILVTLNYRLGIFSQFTTRDNEATGNLAMFDQVLALQWVNNNIAAFGGDVSRITIFGVSSGATSVSLHLLSKLSRGLFSQAIMQSGTSLASWAFLEDRKKDLDNAWDLGLALNCDVTNSSTLVSCLRTKPADDLRRIAKPIYGSYSSMHLDGSFLEDTPKALYEVGDFAHVPVTIGFGKDEGTMIPFLSFPQYTGDPNPPFINKTTFDAFARGLFEGDDIAPLLDAVSQEYTDWSHADDPNADYFQSLVDMCGDVMFSCPADSQLRFHTGSGDKVFAYFFTHAPSATSYAQVGDVIPFTPWVNAGHAEELMFVFGMPFIDELADIHGHNMTDDEKSLSVKIMTMWSNFAKYGYAIKTTHDRDISSPIITSTTTYNMLHKMYEPHI</sequence>
<evidence type="ECO:0000256" key="2">
    <source>
        <dbReference type="ARBA" id="ARBA00022487"/>
    </source>
</evidence>
<dbReference type="PROSITE" id="PS00941">
    <property type="entry name" value="CARBOXYLESTERASE_B_2"/>
    <property type="match status" value="1"/>
</dbReference>
<dbReference type="AlphaFoldDB" id="A0A7M7MZE5"/>
<comment type="similarity">
    <text evidence="1 4">Belongs to the type-B carboxylesterase/lipase family.</text>
</comment>